<dbReference type="EMBL" id="RSEJ01000022">
    <property type="protein sequence ID" value="NBI54677.1"/>
    <property type="molecule type" value="Genomic_DNA"/>
</dbReference>
<evidence type="ECO:0000313" key="2">
    <source>
        <dbReference type="Proteomes" id="UP000738517"/>
    </source>
</evidence>
<evidence type="ECO:0000313" key="1">
    <source>
        <dbReference type="EMBL" id="NBI54677.1"/>
    </source>
</evidence>
<dbReference type="InterPro" id="IPR010982">
    <property type="entry name" value="Lambda_DNA-bd_dom_sf"/>
</dbReference>
<dbReference type="SUPFAM" id="SSF47413">
    <property type="entry name" value="lambda repressor-like DNA-binding domains"/>
    <property type="match status" value="1"/>
</dbReference>
<accession>A0ABW9YMB5</accession>
<keyword evidence="2" id="KW-1185">Reference proteome</keyword>
<sequence>MRKSDVINHFKKRVNIAEALGISSGSISQWGDVIPEKQALRLEHLTNGKLKYDSSLYTKAA</sequence>
<dbReference type="Pfam" id="PF14549">
    <property type="entry name" value="P22_Cro"/>
    <property type="match status" value="1"/>
</dbReference>
<dbReference type="RefSeq" id="WP_160654960.1">
    <property type="nucleotide sequence ID" value="NZ_RSEJ01000022.1"/>
</dbReference>
<reference evidence="1 2" key="1">
    <citation type="journal article" date="2017" name="Int. J. Syst. Evol. Microbiol.">
        <title>Photobacterium alginatilyticum sp. nov., a marine bacterium isolated from bottom seawater.</title>
        <authorList>
            <person name="Wang X."/>
            <person name="Wang Y."/>
            <person name="Yang X."/>
            <person name="Sun H."/>
            <person name="Li B."/>
            <person name="Zhang X.H."/>
        </authorList>
    </citation>
    <scope>NUCLEOTIDE SEQUENCE [LARGE SCALE GENOMIC DNA]</scope>
    <source>
        <strain evidence="1 2">P03D4</strain>
    </source>
</reference>
<comment type="caution">
    <text evidence="1">The sequence shown here is derived from an EMBL/GenBank/DDBJ whole genome shotgun (WGS) entry which is preliminary data.</text>
</comment>
<dbReference type="Proteomes" id="UP000738517">
    <property type="component" value="Unassembled WGS sequence"/>
</dbReference>
<organism evidence="1 2">
    <name type="scientific">Photobacterium alginatilyticum</name>
    <dbReference type="NCBI Taxonomy" id="1775171"/>
    <lineage>
        <taxon>Bacteria</taxon>
        <taxon>Pseudomonadati</taxon>
        <taxon>Pseudomonadota</taxon>
        <taxon>Gammaproteobacteria</taxon>
        <taxon>Vibrionales</taxon>
        <taxon>Vibrionaceae</taxon>
        <taxon>Photobacterium</taxon>
    </lineage>
</organism>
<gene>
    <name evidence="1" type="ORF">EIZ48_19365</name>
</gene>
<name>A0ABW9YMB5_9GAMM</name>
<protein>
    <recommendedName>
        <fullName evidence="3">Cro/Cl family transcriptional regulator</fullName>
    </recommendedName>
</protein>
<dbReference type="Gene3D" id="1.10.260.40">
    <property type="entry name" value="lambda repressor-like DNA-binding domains"/>
    <property type="match status" value="1"/>
</dbReference>
<proteinExistence type="predicted"/>
<evidence type="ECO:0008006" key="3">
    <source>
        <dbReference type="Google" id="ProtNLM"/>
    </source>
</evidence>